<dbReference type="InterPro" id="IPR051724">
    <property type="entry name" value="Actin_motor_Myosin"/>
</dbReference>
<feature type="region of interest" description="Actin-binding" evidence="8">
    <location>
        <begin position="658"/>
        <end position="680"/>
    </location>
</feature>
<dbReference type="Gene3D" id="1.20.5.4820">
    <property type="match status" value="1"/>
</dbReference>
<keyword evidence="4 8" id="KW-0067">ATP-binding</keyword>
<evidence type="ECO:0000259" key="12">
    <source>
        <dbReference type="PROSITE" id="PS51016"/>
    </source>
</evidence>
<dbReference type="InterPro" id="IPR001609">
    <property type="entry name" value="Myosin_head_motor_dom-like"/>
</dbReference>
<feature type="binding site" evidence="8">
    <location>
        <begin position="156"/>
        <end position="163"/>
    </location>
    <ligand>
        <name>ATP</name>
        <dbReference type="ChEBI" id="CHEBI:30616"/>
    </ligand>
</feature>
<dbReference type="GO" id="GO:0016459">
    <property type="term" value="C:myosin complex"/>
    <property type="evidence" value="ECO:0007669"/>
    <property type="project" value="UniProtKB-KW"/>
</dbReference>
<dbReference type="Gene3D" id="1.20.58.530">
    <property type="match status" value="1"/>
</dbReference>
<dbReference type="GO" id="GO:0003774">
    <property type="term" value="F:cytoskeletal motor activity"/>
    <property type="evidence" value="ECO:0007669"/>
    <property type="project" value="UniProtKB-UniRule"/>
</dbReference>
<gene>
    <name evidence="14" type="ORF">JKP88DRAFT_269143</name>
</gene>
<keyword evidence="15" id="KW-1185">Reference proteome</keyword>
<dbReference type="GO" id="GO:0005524">
    <property type="term" value="F:ATP binding"/>
    <property type="evidence" value="ECO:0007669"/>
    <property type="project" value="UniProtKB-UniRule"/>
</dbReference>
<sequence length="1743" mass="196828">MANFFEAGSWIWIPDSTEVVLPAKVVNTFYKGEPGKVLVDGKPRSLAPAESAECTLADQQTLNPDVDNLTSLDDLNENSLLNILRERYNLNRIYSNIGSILVSVNPFKALPLYTPQQIDMYKEGPRGKPPHVFAVGHNAYYEMINERKNQSIIITGESGAGKSEACKLVLQFIADLSANHSGKSVADDDTGIEQQLLQANPILEAFGNAKTVRNNNSSRFGKLITVKFDRLGAICESTVVSYLLEKSRVVHQSANERNYHIFYELVAAAEEDPSLCAQLRLDSCEAFAYLSQSGVTRIEGVVDENDFDEVCNAMDILNFEESSQMEIWKIVAAILHFGNVKFTATAAFDKDETARIINTDTLNFAAGLIGINAQTFSRVLTQRILSVGKVVVPYKVREAMDTRDAMVKTLYALMFEWIIRKINMTLEKNAGSTSARNSRDSIIGLLDIFGFESFTTNSFEQLCINYCNEKLNNHFNEHVFKHELAIYVQEGVSVRDLSYKDNMPILEFLENGHNGIYSMMDEQIMVNGTDDKFLSRVQQIHSKSPQYVMPTRKNCTDPEARNCFGVLHYAGEVFYNVRGFLDKNRDALHPDVIEAMQSSKSQIVSEIFQEDSKLGRGKYSSMRDVLTAGATSPGGPSQSRKGKMATGNTLGKQFRAQLDALMVTLNATDPHYIRCMKPNNEKRGSMFKSQMMLQQLRYSGLLEVCRIRKMGYPIRRTYDEFFARYQVIHPSCATTEALLAKLTAAGTVDDTRLLKGNTKILMKQVQANDLDVAREVALQRHVIRIQGVARGFLTRRRLFYFKRIMAELRAAMKARDENKLVYWLSQADELPNNGQHFPVVQEATTVLRRLEQESKVVGLIMDALLNSDLNALLSAIDDAKRMQPPLQHPKLEEAERMKDILEEERQLRLELRDCIEKRDIKAIDELLARAQVLGIVNEETKNAKALKARIEEEGNTKLKVATLGSDSEAIAAVITRCMAAGMATKYAVDINAAKEKQRQIANQSKAKHALELALRTRSLDRIEESLVKADACGLTGREVEDARIMRAELARKRQVFQEIQAAMQAKDMDALGAALREAEILDMEAELLEYTELQEMKNSMNREEKIAEVKAKLSAGVGAEDLQALNKAMAMAIELGCEGDVDVQQLEAQAMLTQALASLSKAKMRDALEFAEELELELEMMIRVRRALRRIEVMRDDDAPLDGGLHTMSESDIEQFRAERDKRHAKAGNPKYKFQNYPRLRSRSDYARGTLLYKRREQEKMLCWQNTVANKSLTDLDKDLVKEAIAVRKSLLGYMGDKQMAFPETLAQNILFKGLDKPKLRDEAYLQIMKQLTDNPKPESAAKGWQVLCMCCGTFLPSMDFENYLLNFVLDKSQSEGAEACYARYCLHTLEGMMSSRTNEGIVPTLEEIQAYKERPPILATIELVNGALLTEDLPIAPDLNVKKVLEICAHFGGLQAARTDIMGMFVYDLGPIDEEAGEPGGMLPFTPTPLRNEDYMGDQFIRKARQRRDFKFVYKRKIALHSHPWPSQDAAYNRLVYLQAEDDVIRSGTLEIDDQSSVVLMSAIAMAMDLALEGDAPTDPAVLRENVTNYIPPNWKDKVDLAIWTEELVKLWPDLISKDRHELEIMFVEQCRDRPMYGSHFFYATKVQCVPDLMSNLPKQLLLAFNADGMQIFNINRKDMLQQYTYADVHSWRGTRRQVSLTIWDQDTDSVFELALKTQQAQDMAAIILDHINAIMNNNGKN</sequence>
<dbReference type="Pfam" id="PF02174">
    <property type="entry name" value="IRS"/>
    <property type="match status" value="1"/>
</dbReference>
<dbReference type="PANTHER" id="PTHR46049">
    <property type="entry name" value="AGAP003327-PA"/>
    <property type="match status" value="1"/>
</dbReference>
<dbReference type="InterPro" id="IPR002404">
    <property type="entry name" value="IRS_PTB"/>
</dbReference>
<dbReference type="InterPro" id="IPR000299">
    <property type="entry name" value="FERM_domain"/>
</dbReference>
<evidence type="ECO:0000256" key="4">
    <source>
        <dbReference type="ARBA" id="ARBA00022840"/>
    </source>
</evidence>
<keyword evidence="3 8" id="KW-0547">Nucleotide-binding</keyword>
<evidence type="ECO:0000256" key="3">
    <source>
        <dbReference type="ARBA" id="ARBA00022741"/>
    </source>
</evidence>
<dbReference type="FunFam" id="1.10.10.820:FF:000001">
    <property type="entry name" value="Myosin heavy chain"/>
    <property type="match status" value="1"/>
</dbReference>
<dbReference type="Gene3D" id="1.25.40.530">
    <property type="entry name" value="MyTH4 domain"/>
    <property type="match status" value="1"/>
</dbReference>
<evidence type="ECO:0000256" key="10">
    <source>
        <dbReference type="SAM" id="MobiDB-lite"/>
    </source>
</evidence>
<keyword evidence="7 8" id="KW-0009">Actin-binding</keyword>
<dbReference type="Pfam" id="PF00784">
    <property type="entry name" value="MyTH4"/>
    <property type="match status" value="1"/>
</dbReference>
<keyword evidence="9" id="KW-0175">Coiled coil</keyword>
<dbReference type="InterPro" id="IPR027417">
    <property type="entry name" value="P-loop_NTPase"/>
</dbReference>
<dbReference type="SUPFAM" id="SSF52540">
    <property type="entry name" value="P-loop containing nucleoside triphosphate hydrolases"/>
    <property type="match status" value="1"/>
</dbReference>
<feature type="domain" description="Myosin motor" evidence="13">
    <location>
        <begin position="64"/>
        <end position="775"/>
    </location>
</feature>
<dbReference type="PROSITE" id="PS50096">
    <property type="entry name" value="IQ"/>
    <property type="match status" value="1"/>
</dbReference>
<evidence type="ECO:0000313" key="15">
    <source>
        <dbReference type="Proteomes" id="UP000664859"/>
    </source>
</evidence>
<evidence type="ECO:0000256" key="5">
    <source>
        <dbReference type="ARBA" id="ARBA00023123"/>
    </source>
</evidence>
<feature type="domain" description="FERM" evidence="11">
    <location>
        <begin position="1418"/>
        <end position="1740"/>
    </location>
</feature>
<dbReference type="PROSITE" id="PS51456">
    <property type="entry name" value="MYOSIN_MOTOR"/>
    <property type="match status" value="1"/>
</dbReference>
<keyword evidence="2" id="KW-0963">Cytoplasm</keyword>
<dbReference type="PROSITE" id="PS51016">
    <property type="entry name" value="MYTH4"/>
    <property type="match status" value="1"/>
</dbReference>
<evidence type="ECO:0000256" key="8">
    <source>
        <dbReference type="PROSITE-ProRule" id="PRU00782"/>
    </source>
</evidence>
<dbReference type="Gene3D" id="3.40.850.10">
    <property type="entry name" value="Kinesin motor domain"/>
    <property type="match status" value="1"/>
</dbReference>
<comment type="similarity">
    <text evidence="8">Belongs to the TRAFAC class myosin-kinesin ATPase superfamily. Myosin family.</text>
</comment>
<dbReference type="InterPro" id="IPR019748">
    <property type="entry name" value="FERM_central"/>
</dbReference>
<dbReference type="InterPro" id="IPR038185">
    <property type="entry name" value="MyTH4_dom_sf"/>
</dbReference>
<evidence type="ECO:0000256" key="6">
    <source>
        <dbReference type="ARBA" id="ARBA00023175"/>
    </source>
</evidence>
<reference evidence="14" key="1">
    <citation type="submission" date="2021-02" db="EMBL/GenBank/DDBJ databases">
        <title>First Annotated Genome of the Yellow-green Alga Tribonema minus.</title>
        <authorList>
            <person name="Mahan K.M."/>
        </authorList>
    </citation>
    <scope>NUCLEOTIDE SEQUENCE</scope>
    <source>
        <strain evidence="14">UTEX B ZZ1240</strain>
    </source>
</reference>
<proteinExistence type="inferred from homology"/>
<dbReference type="SUPFAM" id="SSF47031">
    <property type="entry name" value="Second domain of FERM"/>
    <property type="match status" value="1"/>
</dbReference>
<dbReference type="SMART" id="SM00139">
    <property type="entry name" value="MyTH4"/>
    <property type="match status" value="1"/>
</dbReference>
<protein>
    <submittedName>
        <fullName evidence="14">Myosin I, high molecular weight-Acanthamoeba sp</fullName>
    </submittedName>
</protein>
<keyword evidence="5 8" id="KW-0518">Myosin</keyword>
<accession>A0A835YPP0</accession>
<feature type="domain" description="MyTH4" evidence="12">
    <location>
        <begin position="1264"/>
        <end position="1413"/>
    </location>
</feature>
<dbReference type="SMART" id="SM00295">
    <property type="entry name" value="B41"/>
    <property type="match status" value="1"/>
</dbReference>
<keyword evidence="6 8" id="KW-0505">Motor protein</keyword>
<dbReference type="Gene3D" id="1.10.10.820">
    <property type="match status" value="1"/>
</dbReference>
<evidence type="ECO:0000259" key="11">
    <source>
        <dbReference type="PROSITE" id="PS50057"/>
    </source>
</evidence>
<dbReference type="Pfam" id="PF00063">
    <property type="entry name" value="Myosin_head"/>
    <property type="match status" value="1"/>
</dbReference>
<dbReference type="CDD" id="cd00124">
    <property type="entry name" value="MYSc"/>
    <property type="match status" value="1"/>
</dbReference>
<organism evidence="14 15">
    <name type="scientific">Tribonema minus</name>
    <dbReference type="NCBI Taxonomy" id="303371"/>
    <lineage>
        <taxon>Eukaryota</taxon>
        <taxon>Sar</taxon>
        <taxon>Stramenopiles</taxon>
        <taxon>Ochrophyta</taxon>
        <taxon>PX clade</taxon>
        <taxon>Xanthophyceae</taxon>
        <taxon>Tribonematales</taxon>
        <taxon>Tribonemataceae</taxon>
        <taxon>Tribonema</taxon>
    </lineage>
</organism>
<evidence type="ECO:0000256" key="9">
    <source>
        <dbReference type="SAM" id="Coils"/>
    </source>
</evidence>
<evidence type="ECO:0000259" key="13">
    <source>
        <dbReference type="PROSITE" id="PS51456"/>
    </source>
</evidence>
<dbReference type="Pfam" id="PF00373">
    <property type="entry name" value="FERM_M"/>
    <property type="match status" value="1"/>
</dbReference>
<dbReference type="InterPro" id="IPR035963">
    <property type="entry name" value="FERM_2"/>
</dbReference>
<dbReference type="SMART" id="SM00242">
    <property type="entry name" value="MYSc"/>
    <property type="match status" value="1"/>
</dbReference>
<feature type="coiled-coil region" evidence="9">
    <location>
        <begin position="891"/>
        <end position="956"/>
    </location>
</feature>
<comment type="caution">
    <text evidence="14">The sequence shown here is derived from an EMBL/GenBank/DDBJ whole genome shotgun (WGS) entry which is preliminary data.</text>
</comment>
<dbReference type="Proteomes" id="UP000664859">
    <property type="component" value="Unassembled WGS sequence"/>
</dbReference>
<dbReference type="EMBL" id="JAFCMP010000525">
    <property type="protein sequence ID" value="KAG5177395.1"/>
    <property type="molecule type" value="Genomic_DNA"/>
</dbReference>
<dbReference type="OrthoDB" id="6108017at2759"/>
<evidence type="ECO:0000256" key="7">
    <source>
        <dbReference type="ARBA" id="ARBA00023203"/>
    </source>
</evidence>
<evidence type="ECO:0000256" key="1">
    <source>
        <dbReference type="ARBA" id="ARBA00004496"/>
    </source>
</evidence>
<evidence type="ECO:0000313" key="14">
    <source>
        <dbReference type="EMBL" id="KAG5177395.1"/>
    </source>
</evidence>
<name>A0A835YPP0_9STRA</name>
<dbReference type="PROSITE" id="PS50057">
    <property type="entry name" value="FERM_3"/>
    <property type="match status" value="1"/>
</dbReference>
<dbReference type="Gene3D" id="1.20.120.720">
    <property type="entry name" value="Myosin VI head, motor domain, U50 subdomain"/>
    <property type="match status" value="1"/>
</dbReference>
<dbReference type="InterPro" id="IPR036961">
    <property type="entry name" value="Kinesin_motor_dom_sf"/>
</dbReference>
<dbReference type="PRINTS" id="PR00193">
    <property type="entry name" value="MYOSINHEAVY"/>
</dbReference>
<dbReference type="GO" id="GO:0003779">
    <property type="term" value="F:actin binding"/>
    <property type="evidence" value="ECO:0007669"/>
    <property type="project" value="UniProtKB-KW"/>
</dbReference>
<dbReference type="Gene3D" id="2.30.29.30">
    <property type="entry name" value="Pleckstrin-homology domain (PH domain)/Phosphotyrosine-binding domain (PTB)"/>
    <property type="match status" value="1"/>
</dbReference>
<dbReference type="InterPro" id="IPR000857">
    <property type="entry name" value="MyTH4_dom"/>
</dbReference>
<dbReference type="PANTHER" id="PTHR46049:SF5">
    <property type="entry name" value="PLECKSTRIN HOMOLOGY DOMAIN-CONTAINING FAMILY H MEMBER 3"/>
    <property type="match status" value="1"/>
</dbReference>
<dbReference type="InterPro" id="IPR011993">
    <property type="entry name" value="PH-like_dom_sf"/>
</dbReference>
<dbReference type="InterPro" id="IPR019749">
    <property type="entry name" value="Band_41_domain"/>
</dbReference>
<feature type="region of interest" description="Disordered" evidence="10">
    <location>
        <begin position="626"/>
        <end position="645"/>
    </location>
</feature>
<evidence type="ECO:0000256" key="2">
    <source>
        <dbReference type="ARBA" id="ARBA00022490"/>
    </source>
</evidence>
<comment type="subcellular location">
    <subcellularLocation>
        <location evidence="1">Cytoplasm</location>
    </subcellularLocation>
</comment>